<feature type="domain" description="GerMN" evidence="1">
    <location>
        <begin position="79"/>
        <end position="167"/>
    </location>
</feature>
<dbReference type="Proteomes" id="UP000426444">
    <property type="component" value="Chromosome"/>
</dbReference>
<gene>
    <name evidence="2" type="ORF">SYNTR_0209</name>
</gene>
<accession>A0A6I6DD95</accession>
<dbReference type="RefSeq" id="WP_197079142.1">
    <property type="nucleotide sequence ID" value="NZ_CP046457.1"/>
</dbReference>
<evidence type="ECO:0000259" key="1">
    <source>
        <dbReference type="SMART" id="SM00909"/>
    </source>
</evidence>
<proteinExistence type="predicted"/>
<keyword evidence="3" id="KW-1185">Reference proteome</keyword>
<dbReference type="EMBL" id="CP046457">
    <property type="protein sequence ID" value="QGT98802.1"/>
    <property type="molecule type" value="Genomic_DNA"/>
</dbReference>
<protein>
    <recommendedName>
        <fullName evidence="1">GerMN domain-containing protein</fullName>
    </recommendedName>
</protein>
<sequence length="183" mass="20204">MKQKTILTVAVLTIFLASIITLSGCGESTQVGDPDPKPDGETNAVVELTLYFSDDQAQFLVAEQRDVEVEDKEDTSLVASKVVEELINGPEQQDLFQTIPDETKLLGVEIEQNIAYVNFSQEFVTNHWGGTAGEAMTLYSIINSLTELSEIEKVQILVEDEVLETLGHSDLTEPLTRSEDIIK</sequence>
<dbReference type="KEGG" id="salq:SYNTR_0209"/>
<dbReference type="InterPro" id="IPR019606">
    <property type="entry name" value="GerMN"/>
</dbReference>
<evidence type="ECO:0000313" key="3">
    <source>
        <dbReference type="Proteomes" id="UP000426444"/>
    </source>
</evidence>
<organism evidence="2 3">
    <name type="scientific">Candidatus Syntrophocurvum alkaliphilum</name>
    <dbReference type="NCBI Taxonomy" id="2293317"/>
    <lineage>
        <taxon>Bacteria</taxon>
        <taxon>Bacillati</taxon>
        <taxon>Bacillota</taxon>
        <taxon>Clostridia</taxon>
        <taxon>Eubacteriales</taxon>
        <taxon>Syntrophomonadaceae</taxon>
        <taxon>Candidatus Syntrophocurvum</taxon>
    </lineage>
</organism>
<reference evidence="3" key="1">
    <citation type="journal article" date="2019" name="Microbiology">
        <title>Complete Genome Sequence of an Uncultured Bacterium of the Candidate Phylum Bipolaricaulota.</title>
        <authorList>
            <person name="Kadnikov V.V."/>
            <person name="Mardanov A.V."/>
            <person name="Beletsky A.V."/>
            <person name="Frank Y.A."/>
            <person name="Karnachuk O.V."/>
            <person name="Ravin N.V."/>
        </authorList>
    </citation>
    <scope>NUCLEOTIDE SEQUENCE [LARGE SCALE GENOMIC DNA]</scope>
</reference>
<dbReference type="SMART" id="SM00909">
    <property type="entry name" value="Germane"/>
    <property type="match status" value="1"/>
</dbReference>
<dbReference type="Pfam" id="PF10646">
    <property type="entry name" value="Germane"/>
    <property type="match status" value="1"/>
</dbReference>
<dbReference type="AlphaFoldDB" id="A0A6I6DD95"/>
<name>A0A6I6DD95_9FIRM</name>
<evidence type="ECO:0000313" key="2">
    <source>
        <dbReference type="EMBL" id="QGT98802.1"/>
    </source>
</evidence>
<dbReference type="PROSITE" id="PS51257">
    <property type="entry name" value="PROKAR_LIPOPROTEIN"/>
    <property type="match status" value="1"/>
</dbReference>